<evidence type="ECO:0008006" key="4">
    <source>
        <dbReference type="Google" id="ProtNLM"/>
    </source>
</evidence>
<gene>
    <name evidence="2" type="ORF">FGG08_004618</name>
</gene>
<sequence>MSASELEQERLRPYPLYNVTLTLYRLSPLYHAGAQSLLVNATLVQHARHLKDLLAGEVLRGVRVGLATGGDEGLVKAGKLKECRWKVLGDEAAWIEQERRLRVDKSVDVTQTEEELAPEDVRGIHVEVEYEKTTYMAVLLRNSSSRTVEDNTGFTHLPLVVTRMPGPLRETFLDYLSTTFDTRASLLKLPSGFLTSSLERFLAEVTAPNEDDVEDTDESARQILGSLRNTVKDLAVTLAFTTPVTPLLKSLEITISKADIPGFIAQGKKPQQSPEPPQSDRKRKRDQSIPITSGPFTSALSQYTNAHLAFSLTHPDISISKIACGAFALGAEGKAKIFPPIDPEEAGDVPTRSQTATAGLLHGLIERAETRAIASSETVVDGTNVQDGGGQNGKP</sequence>
<dbReference type="Pfam" id="PF13092">
    <property type="entry name" value="CENP-L"/>
    <property type="match status" value="1"/>
</dbReference>
<dbReference type="EMBL" id="JAGHQL010000096">
    <property type="protein sequence ID" value="KAH0538786.1"/>
    <property type="molecule type" value="Genomic_DNA"/>
</dbReference>
<feature type="region of interest" description="Disordered" evidence="1">
    <location>
        <begin position="264"/>
        <end position="296"/>
    </location>
</feature>
<evidence type="ECO:0000313" key="3">
    <source>
        <dbReference type="Proteomes" id="UP000698800"/>
    </source>
</evidence>
<keyword evidence="3" id="KW-1185">Reference proteome</keyword>
<protein>
    <recommendedName>
        <fullName evidence="4">Kinetochore complex Sim4 subunit Fta1-domain-containing protein</fullName>
    </recommendedName>
</protein>
<evidence type="ECO:0000256" key="1">
    <source>
        <dbReference type="SAM" id="MobiDB-lite"/>
    </source>
</evidence>
<organism evidence="2 3">
    <name type="scientific">Glutinoglossum americanum</name>
    <dbReference type="NCBI Taxonomy" id="1670608"/>
    <lineage>
        <taxon>Eukaryota</taxon>
        <taxon>Fungi</taxon>
        <taxon>Dikarya</taxon>
        <taxon>Ascomycota</taxon>
        <taxon>Pezizomycotina</taxon>
        <taxon>Geoglossomycetes</taxon>
        <taxon>Geoglossales</taxon>
        <taxon>Geoglossaceae</taxon>
        <taxon>Glutinoglossum</taxon>
    </lineage>
</organism>
<proteinExistence type="predicted"/>
<reference evidence="2" key="1">
    <citation type="submission" date="2021-03" db="EMBL/GenBank/DDBJ databases">
        <title>Comparative genomics and phylogenomic investigation of the class Geoglossomycetes provide insights into ecological specialization and systematics.</title>
        <authorList>
            <person name="Melie T."/>
            <person name="Pirro S."/>
            <person name="Miller A.N."/>
            <person name="Quandt A."/>
        </authorList>
    </citation>
    <scope>NUCLEOTIDE SEQUENCE</scope>
    <source>
        <strain evidence="2">GBOQ0MN5Z8</strain>
    </source>
</reference>
<dbReference type="AlphaFoldDB" id="A0A9P8L2A7"/>
<evidence type="ECO:0000313" key="2">
    <source>
        <dbReference type="EMBL" id="KAH0538786.1"/>
    </source>
</evidence>
<dbReference type="Proteomes" id="UP000698800">
    <property type="component" value="Unassembled WGS sequence"/>
</dbReference>
<name>A0A9P8L2A7_9PEZI</name>
<feature type="compositionally biased region" description="Polar residues" evidence="1">
    <location>
        <begin position="375"/>
        <end position="386"/>
    </location>
</feature>
<accession>A0A9P8L2A7</accession>
<comment type="caution">
    <text evidence="2">The sequence shown here is derived from an EMBL/GenBank/DDBJ whole genome shotgun (WGS) entry which is preliminary data.</text>
</comment>
<dbReference type="InterPro" id="IPR025204">
    <property type="entry name" value="CENP-L"/>
</dbReference>
<feature type="region of interest" description="Disordered" evidence="1">
    <location>
        <begin position="375"/>
        <end position="395"/>
    </location>
</feature>
<dbReference type="OrthoDB" id="8864979at2759"/>